<evidence type="ECO:0000313" key="2">
    <source>
        <dbReference type="EMBL" id="KAL0373797.1"/>
    </source>
</evidence>
<feature type="compositionally biased region" description="Low complexity" evidence="1">
    <location>
        <begin position="158"/>
        <end position="168"/>
    </location>
</feature>
<comment type="caution">
    <text evidence="2">The sequence shown here is derived from an EMBL/GenBank/DDBJ whole genome shotgun (WGS) entry which is preliminary data.</text>
</comment>
<name>A0AAW2R0S9_SESRA</name>
<dbReference type="InterPro" id="IPR058921">
    <property type="entry name" value="PAP/OAS1-rel"/>
</dbReference>
<dbReference type="EMBL" id="JACGWJ010000014">
    <property type="protein sequence ID" value="KAL0373797.1"/>
    <property type="molecule type" value="Genomic_DNA"/>
</dbReference>
<gene>
    <name evidence="2" type="ORF">Sradi_3295400</name>
</gene>
<reference evidence="2" key="1">
    <citation type="submission" date="2020-06" db="EMBL/GenBank/DDBJ databases">
        <authorList>
            <person name="Li T."/>
            <person name="Hu X."/>
            <person name="Zhang T."/>
            <person name="Song X."/>
            <person name="Zhang H."/>
            <person name="Dai N."/>
            <person name="Sheng W."/>
            <person name="Hou X."/>
            <person name="Wei L."/>
        </authorList>
    </citation>
    <scope>NUCLEOTIDE SEQUENCE</scope>
    <source>
        <strain evidence="2">G02</strain>
        <tissue evidence="2">Leaf</tissue>
    </source>
</reference>
<reference evidence="2" key="2">
    <citation type="journal article" date="2024" name="Plant">
        <title>Genomic evolution and insights into agronomic trait innovations of Sesamum species.</title>
        <authorList>
            <person name="Miao H."/>
            <person name="Wang L."/>
            <person name="Qu L."/>
            <person name="Liu H."/>
            <person name="Sun Y."/>
            <person name="Le M."/>
            <person name="Wang Q."/>
            <person name="Wei S."/>
            <person name="Zheng Y."/>
            <person name="Lin W."/>
            <person name="Duan Y."/>
            <person name="Cao H."/>
            <person name="Xiong S."/>
            <person name="Wang X."/>
            <person name="Wei L."/>
            <person name="Li C."/>
            <person name="Ma Q."/>
            <person name="Ju M."/>
            <person name="Zhao R."/>
            <person name="Li G."/>
            <person name="Mu C."/>
            <person name="Tian Q."/>
            <person name="Mei H."/>
            <person name="Zhang T."/>
            <person name="Gao T."/>
            <person name="Zhang H."/>
        </authorList>
    </citation>
    <scope>NUCLEOTIDE SEQUENCE</scope>
    <source>
        <strain evidence="2">G02</strain>
    </source>
</reference>
<dbReference type="AlphaFoldDB" id="A0AAW2R0S9"/>
<organism evidence="2">
    <name type="scientific">Sesamum radiatum</name>
    <name type="common">Black benniseed</name>
    <dbReference type="NCBI Taxonomy" id="300843"/>
    <lineage>
        <taxon>Eukaryota</taxon>
        <taxon>Viridiplantae</taxon>
        <taxon>Streptophyta</taxon>
        <taxon>Embryophyta</taxon>
        <taxon>Tracheophyta</taxon>
        <taxon>Spermatophyta</taxon>
        <taxon>Magnoliopsida</taxon>
        <taxon>eudicotyledons</taxon>
        <taxon>Gunneridae</taxon>
        <taxon>Pentapetalae</taxon>
        <taxon>asterids</taxon>
        <taxon>lamiids</taxon>
        <taxon>Lamiales</taxon>
        <taxon>Pedaliaceae</taxon>
        <taxon>Sesamum</taxon>
    </lineage>
</organism>
<proteinExistence type="predicted"/>
<feature type="compositionally biased region" description="Basic and acidic residues" evidence="1">
    <location>
        <begin position="305"/>
        <end position="335"/>
    </location>
</feature>
<dbReference type="PANTHER" id="PTHR45979:SF6">
    <property type="entry name" value="NUCLEOTIDYLTRANSFERASE DOMAIN PROTEIN"/>
    <property type="match status" value="1"/>
</dbReference>
<feature type="region of interest" description="Disordered" evidence="1">
    <location>
        <begin position="295"/>
        <end position="355"/>
    </location>
</feature>
<sequence length="493" mass="54066">MDLATGHGKGKIMSDHVLDQAEDDDREWGLLSNIGTETVERNLGSEPLASLQGPRRHMTGFEVAQTSGSDSMIPFAPMLIGPGSRQRMNDNSGLIAFYPTGPPIPFLTMLPVYNIPPETGTSEASHGHVGGDENLDNNESAQSFNPEGFDHPEDLNPSSSSRVTTTTESSEKKKSDILNSDFASHWQNLQFGRLCQNPRYHGPLLYPSPVMVPPVYLQGRFPYDNPGRPLSANTSLFSQLMTNYSHRVAPMAPVQSVSSRPPNMYQRYMDDMPRYRSGLALTCLIPEGNWNATKSRAAARSHSRSQFEKSNSRADRSSSSESRADRSWNSYRHESVPSYQSQNGPLNSNSSQNGPQNVAYSMYPLAATNPAGLSNGPSVPPVVMLYPFDHNAAYGSHGEQLEFGSLGPVGLPGVDEQSQLNEGTRARTFEDHRLHGSSGLRSLTRSAIFPSSPEIYCLCPKNMAILGVRRAYLLELEGGFDEFTALYLRGTIS</sequence>
<protein>
    <submittedName>
        <fullName evidence="2">Uncharacterized protein</fullName>
    </submittedName>
</protein>
<accession>A0AAW2R0S9</accession>
<dbReference type="PANTHER" id="PTHR45979">
    <property type="entry name" value="PAP/OAS1 SUBSTRATE-BINDING DOMAIN SUPERFAMILY"/>
    <property type="match status" value="1"/>
</dbReference>
<feature type="compositionally biased region" description="Polar residues" evidence="1">
    <location>
        <begin position="337"/>
        <end position="355"/>
    </location>
</feature>
<feature type="region of interest" description="Disordered" evidence="1">
    <location>
        <begin position="118"/>
        <end position="176"/>
    </location>
</feature>
<evidence type="ECO:0000256" key="1">
    <source>
        <dbReference type="SAM" id="MobiDB-lite"/>
    </source>
</evidence>